<name>A0A6C8GVG5_SALET</name>
<dbReference type="AlphaFoldDB" id="A0A6C8GVG5"/>
<protein>
    <submittedName>
        <fullName evidence="3">Putative transferase</fullName>
    </submittedName>
</protein>
<evidence type="ECO:0000256" key="1">
    <source>
        <dbReference type="SAM" id="SignalP"/>
    </source>
</evidence>
<gene>
    <name evidence="3" type="ORF">LTSEUGA_5434</name>
</gene>
<keyword evidence="3" id="KW-0808">Transferase</keyword>
<dbReference type="EMBL" id="AFCV01001355">
    <property type="protein sequence ID" value="EHC85683.1"/>
    <property type="molecule type" value="Genomic_DNA"/>
</dbReference>
<evidence type="ECO:0000313" key="4">
    <source>
        <dbReference type="Proteomes" id="UP000003915"/>
    </source>
</evidence>
<proteinExistence type="predicted"/>
<accession>A0A6C8GVG5</accession>
<dbReference type="PANTHER" id="PTHR35340:SF10">
    <property type="entry name" value="CYTOPLASMIC PROTEIN"/>
    <property type="match status" value="1"/>
</dbReference>
<keyword evidence="1" id="KW-0732">Signal</keyword>
<dbReference type="Proteomes" id="UP000003915">
    <property type="component" value="Unassembled WGS sequence"/>
</dbReference>
<dbReference type="InterPro" id="IPR053143">
    <property type="entry name" value="Arylsulfate_ST"/>
</dbReference>
<feature type="domain" description="Arylsulfotransferase N-terminal" evidence="2">
    <location>
        <begin position="46"/>
        <end position="135"/>
    </location>
</feature>
<organism evidence="3 4">
    <name type="scientific">Salmonella enterica subsp. enterica serovar Uganda str. R8-3404</name>
    <dbReference type="NCBI Taxonomy" id="913083"/>
    <lineage>
        <taxon>Bacteria</taxon>
        <taxon>Pseudomonadati</taxon>
        <taxon>Pseudomonadota</taxon>
        <taxon>Gammaproteobacteria</taxon>
        <taxon>Enterobacterales</taxon>
        <taxon>Enterobacteriaceae</taxon>
        <taxon>Salmonella</taxon>
    </lineage>
</organism>
<evidence type="ECO:0000259" key="2">
    <source>
        <dbReference type="Pfam" id="PF17425"/>
    </source>
</evidence>
<comment type="caution">
    <text evidence="3">The sequence shown here is derived from an EMBL/GenBank/DDBJ whole genome shotgun (WGS) entry which is preliminary data.</text>
</comment>
<dbReference type="InterPro" id="IPR038477">
    <property type="entry name" value="ASST_N_sf"/>
</dbReference>
<dbReference type="InterPro" id="IPR010262">
    <property type="entry name" value="Arylsulfotransferase_bact"/>
</dbReference>
<reference evidence="3 4" key="1">
    <citation type="journal article" date="2011" name="BMC Genomics">
        <title>Genome sequencing reveals diversification of virulence factor content and possible host adaptation in distinct subpopulations of Salmonella enterica.</title>
        <authorList>
            <person name="den Bakker H.C."/>
            <person name="Moreno Switt A.I."/>
            <person name="Govoni G."/>
            <person name="Cummings C.A."/>
            <person name="Ranieri M.L."/>
            <person name="Degoricija L."/>
            <person name="Hoelzer K."/>
            <person name="Rodriguez-Rivera L.D."/>
            <person name="Brown S."/>
            <person name="Bolchacova E."/>
            <person name="Furtado M.R."/>
            <person name="Wiedmann M."/>
        </authorList>
    </citation>
    <scope>NUCLEOTIDE SEQUENCE [LARGE SCALE GENOMIC DNA]</scope>
    <source>
        <strain evidence="3 4">R8-3404</strain>
    </source>
</reference>
<dbReference type="PANTHER" id="PTHR35340">
    <property type="entry name" value="PQQ ENZYME REPEAT PROTEIN-RELATED"/>
    <property type="match status" value="1"/>
</dbReference>
<dbReference type="InterPro" id="IPR035391">
    <property type="entry name" value="Arylsulfotran_N"/>
</dbReference>
<feature type="chain" id="PRO_5025570905" evidence="1">
    <location>
        <begin position="27"/>
        <end position="498"/>
    </location>
</feature>
<dbReference type="Gene3D" id="2.60.40.3100">
    <property type="entry name" value="Arylsulphate sulphotransferase monomer, N-terminal domain"/>
    <property type="match status" value="1"/>
</dbReference>
<sequence>MKFKYALTSLALSVAILSSVPSTAFAIGGASGAKVDYQVQGKIGEVVMNPYDIAPLTAVIRNGGYQLRDVHVRIVPKENGQEIAYKVNNKYLLTYGGIPVFGLYPDYVNTVEVEYTRIQGSKTENVKESYKMYAPPAYIESAGTKEEQSALFTIDVKKVSPEFKDRLYLLNNTKDKSGNGTRTVWNNPTGGALEWNFTTANAIIDTSGDIRWFMNPSSIYDLKSIYRAGVMMGFKQNQDGALSWGYGQRYVKYDIMGREIFNRRLPDKAGRNWAHVNSVDYDSEDDSIIISSRHQSAIIKIGRDKKVKWILGTPAGWKAPFNAAILTPVDSKGQKIACQDSGCEGDFDWTWTQHTAFKIDSKSKGDILYLSAFDNGDGRGLEQPAMQSMKYSRSVIYKIDQKNKTVQQIWQYGKERGNEWFSPVTSITEYQTDKNSVFVYSATAGGAFDLSVGAFTSLPNPYLEEFKWGEKEPAVEMQIHGARGYQAMPFSLTKALTE</sequence>
<dbReference type="Pfam" id="PF05935">
    <property type="entry name" value="Arylsulfotrans"/>
    <property type="match status" value="2"/>
</dbReference>
<dbReference type="Pfam" id="PF17425">
    <property type="entry name" value="Arylsulfotran_N"/>
    <property type="match status" value="1"/>
</dbReference>
<evidence type="ECO:0000313" key="3">
    <source>
        <dbReference type="EMBL" id="EHC85683.1"/>
    </source>
</evidence>
<dbReference type="GO" id="GO:0004062">
    <property type="term" value="F:aryl sulfotransferase activity"/>
    <property type="evidence" value="ECO:0007669"/>
    <property type="project" value="InterPro"/>
</dbReference>
<feature type="signal peptide" evidence="1">
    <location>
        <begin position="1"/>
        <end position="26"/>
    </location>
</feature>